<comment type="caution">
    <text evidence="1">The sequence shown here is derived from an EMBL/GenBank/DDBJ whole genome shotgun (WGS) entry which is preliminary data.</text>
</comment>
<dbReference type="Proteomes" id="UP000244090">
    <property type="component" value="Unassembled WGS sequence"/>
</dbReference>
<sequence length="36" mass="4108">MAENTQFLIHINTNDILIGKEIALICGKIQYLNFKS</sequence>
<evidence type="ECO:0000313" key="1">
    <source>
        <dbReference type="EMBL" id="PTX58943.1"/>
    </source>
</evidence>
<accession>A0A2T6BS77</accession>
<organism evidence="1 2">
    <name type="scientific">Kordia periserrulae</name>
    <dbReference type="NCBI Taxonomy" id="701523"/>
    <lineage>
        <taxon>Bacteria</taxon>
        <taxon>Pseudomonadati</taxon>
        <taxon>Bacteroidota</taxon>
        <taxon>Flavobacteriia</taxon>
        <taxon>Flavobacteriales</taxon>
        <taxon>Flavobacteriaceae</taxon>
        <taxon>Kordia</taxon>
    </lineage>
</organism>
<reference evidence="1 2" key="1">
    <citation type="submission" date="2018-04" db="EMBL/GenBank/DDBJ databases">
        <title>Genomic Encyclopedia of Archaeal and Bacterial Type Strains, Phase II (KMG-II): from individual species to whole genera.</title>
        <authorList>
            <person name="Goeker M."/>
        </authorList>
    </citation>
    <scope>NUCLEOTIDE SEQUENCE [LARGE SCALE GENOMIC DNA]</scope>
    <source>
        <strain evidence="1 2">DSM 25731</strain>
    </source>
</reference>
<protein>
    <submittedName>
        <fullName evidence="1">Uncharacterized protein</fullName>
    </submittedName>
</protein>
<keyword evidence="2" id="KW-1185">Reference proteome</keyword>
<name>A0A2T6BS77_9FLAO</name>
<proteinExistence type="predicted"/>
<gene>
    <name evidence="1" type="ORF">C8N46_11112</name>
</gene>
<evidence type="ECO:0000313" key="2">
    <source>
        <dbReference type="Proteomes" id="UP000244090"/>
    </source>
</evidence>
<dbReference type="AlphaFoldDB" id="A0A2T6BS77"/>
<dbReference type="EMBL" id="QBKT01000011">
    <property type="protein sequence ID" value="PTX58943.1"/>
    <property type="molecule type" value="Genomic_DNA"/>
</dbReference>